<name>A0ABP6XM59_9PSEU</name>
<dbReference type="SUPFAM" id="SSF51735">
    <property type="entry name" value="NAD(P)-binding Rossmann-fold domains"/>
    <property type="match status" value="1"/>
</dbReference>
<feature type="domain" description="Ketopantoate reductase N-terminal" evidence="4">
    <location>
        <begin position="11"/>
        <end position="157"/>
    </location>
</feature>
<dbReference type="Gene3D" id="1.10.1040.10">
    <property type="entry name" value="N-(1-d-carboxylethyl)-l-norvaline Dehydrogenase, domain 2"/>
    <property type="match status" value="1"/>
</dbReference>
<dbReference type="PANTHER" id="PTHR43765:SF2">
    <property type="entry name" value="2-DEHYDROPANTOATE 2-REDUCTASE"/>
    <property type="match status" value="1"/>
</dbReference>
<evidence type="ECO:0000259" key="4">
    <source>
        <dbReference type="Pfam" id="PF02558"/>
    </source>
</evidence>
<dbReference type="SUPFAM" id="SSF48179">
    <property type="entry name" value="6-phosphogluconate dehydrogenase C-terminal domain-like"/>
    <property type="match status" value="1"/>
</dbReference>
<dbReference type="RefSeq" id="WP_344866044.1">
    <property type="nucleotide sequence ID" value="NZ_BAAAZN010000015.1"/>
</dbReference>
<keyword evidence="2" id="KW-0521">NADP</keyword>
<gene>
    <name evidence="6" type="ORF">GCM10022222_61450</name>
</gene>
<keyword evidence="3" id="KW-0560">Oxidoreductase</keyword>
<dbReference type="InterPro" id="IPR013332">
    <property type="entry name" value="KPR_N"/>
</dbReference>
<dbReference type="Gene3D" id="3.40.50.720">
    <property type="entry name" value="NAD(P)-binding Rossmann-like Domain"/>
    <property type="match status" value="1"/>
</dbReference>
<evidence type="ECO:0000256" key="3">
    <source>
        <dbReference type="ARBA" id="ARBA00023002"/>
    </source>
</evidence>
<dbReference type="EMBL" id="BAAAZN010000015">
    <property type="protein sequence ID" value="GAA3569024.1"/>
    <property type="molecule type" value="Genomic_DNA"/>
</dbReference>
<comment type="caution">
    <text evidence="6">The sequence shown here is derived from an EMBL/GenBank/DDBJ whole genome shotgun (WGS) entry which is preliminary data.</text>
</comment>
<dbReference type="InterPro" id="IPR008927">
    <property type="entry name" value="6-PGluconate_DH-like_C_sf"/>
</dbReference>
<dbReference type="InterPro" id="IPR013328">
    <property type="entry name" value="6PGD_dom2"/>
</dbReference>
<evidence type="ECO:0000313" key="7">
    <source>
        <dbReference type="Proteomes" id="UP001500689"/>
    </source>
</evidence>
<dbReference type="PANTHER" id="PTHR43765">
    <property type="entry name" value="2-DEHYDROPANTOATE 2-REDUCTASE-RELATED"/>
    <property type="match status" value="1"/>
</dbReference>
<keyword evidence="7" id="KW-1185">Reference proteome</keyword>
<dbReference type="InterPro" id="IPR036291">
    <property type="entry name" value="NAD(P)-bd_dom_sf"/>
</dbReference>
<organism evidence="6 7">
    <name type="scientific">Amycolatopsis ultiminotia</name>
    <dbReference type="NCBI Taxonomy" id="543629"/>
    <lineage>
        <taxon>Bacteria</taxon>
        <taxon>Bacillati</taxon>
        <taxon>Actinomycetota</taxon>
        <taxon>Actinomycetes</taxon>
        <taxon>Pseudonocardiales</taxon>
        <taxon>Pseudonocardiaceae</taxon>
        <taxon>Amycolatopsis</taxon>
    </lineage>
</organism>
<dbReference type="InterPro" id="IPR013752">
    <property type="entry name" value="KPA_reductase"/>
</dbReference>
<evidence type="ECO:0000313" key="6">
    <source>
        <dbReference type="EMBL" id="GAA3569024.1"/>
    </source>
</evidence>
<dbReference type="Proteomes" id="UP001500689">
    <property type="component" value="Unassembled WGS sequence"/>
</dbReference>
<dbReference type="Pfam" id="PF08546">
    <property type="entry name" value="ApbA_C"/>
    <property type="match status" value="1"/>
</dbReference>
<proteinExistence type="inferred from homology"/>
<accession>A0ABP6XM59</accession>
<comment type="similarity">
    <text evidence="1">Belongs to the ketopantoate reductase family.</text>
</comment>
<evidence type="ECO:0000259" key="5">
    <source>
        <dbReference type="Pfam" id="PF08546"/>
    </source>
</evidence>
<dbReference type="InterPro" id="IPR050838">
    <property type="entry name" value="Ketopantoate_reductase"/>
</dbReference>
<feature type="domain" description="Ketopantoate reductase C-terminal" evidence="5">
    <location>
        <begin position="182"/>
        <end position="318"/>
    </location>
</feature>
<reference evidence="7" key="1">
    <citation type="journal article" date="2019" name="Int. J. Syst. Evol. Microbiol.">
        <title>The Global Catalogue of Microorganisms (GCM) 10K type strain sequencing project: providing services to taxonomists for standard genome sequencing and annotation.</title>
        <authorList>
            <consortium name="The Broad Institute Genomics Platform"/>
            <consortium name="The Broad Institute Genome Sequencing Center for Infectious Disease"/>
            <person name="Wu L."/>
            <person name="Ma J."/>
        </authorList>
    </citation>
    <scope>NUCLEOTIDE SEQUENCE [LARGE SCALE GENOMIC DNA]</scope>
    <source>
        <strain evidence="7">JCM 16898</strain>
    </source>
</reference>
<evidence type="ECO:0000256" key="2">
    <source>
        <dbReference type="ARBA" id="ARBA00022857"/>
    </source>
</evidence>
<sequence length="336" mass="36103">MPEPEARRTYTVVGGGAIGGTIAFHLARAGHPVSIVDADAAHVAAINDRGITLRRADGDESVQLPAFVPGEAPPELGRVLLAVKAQTTEDVLPWLESRLAPDGFVVSLQNGLNEQLIASFVGESRTVGAFVNLFADVAEPGVVRDGGPGALVVGEPDGRISGRVEEVVADLQAWGPAKATANVEGYLWAKLGFGAMLTATALADAPMADLIDRHRRFMYALAAEVFAAAGDRVLEPFDQFDPAAYLPDAADRESATDRLVAWLRTQPKDRSGIWRDIAVRHRPVEVHHHYAPVLADADTRGVPVRLLRAMLNRLHEVETGAVPMSEHHLRELEGEL</sequence>
<evidence type="ECO:0000256" key="1">
    <source>
        <dbReference type="ARBA" id="ARBA00007870"/>
    </source>
</evidence>
<protein>
    <submittedName>
        <fullName evidence="6">2-dehydropantoate 2-reductase</fullName>
    </submittedName>
</protein>
<dbReference type="Pfam" id="PF02558">
    <property type="entry name" value="ApbA"/>
    <property type="match status" value="1"/>
</dbReference>